<accession>A0ABV8LGI6</accession>
<dbReference type="CDD" id="cd07067">
    <property type="entry name" value="HP_PGM_like"/>
    <property type="match status" value="1"/>
</dbReference>
<proteinExistence type="predicted"/>
<dbReference type="Pfam" id="PF00300">
    <property type="entry name" value="His_Phos_1"/>
    <property type="match status" value="1"/>
</dbReference>
<sequence length="205" mass="22844">MTEKTVVHFLRHGEVHNPTGVLYGRLPGFKLSTLGEQMAEAVAKSLAERDITHIVSSPLDRAVQTAQPSAAAMGLPVETDLRLIESENWFEGRSVGFSPRVWPKLINPFRPSWGEPYKHIAQRMRDALHDIRDAARGHEALAVSHQLPIWELRLFLTGRRLWHDPRNRQCALASLTSFRYEGTSLVGIDYSEPAAHLGPGKGLGA</sequence>
<dbReference type="InterPro" id="IPR029033">
    <property type="entry name" value="His_PPase_superfam"/>
</dbReference>
<reference evidence="2" key="1">
    <citation type="journal article" date="2019" name="Int. J. Syst. Evol. Microbiol.">
        <title>The Global Catalogue of Microorganisms (GCM) 10K type strain sequencing project: providing services to taxonomists for standard genome sequencing and annotation.</title>
        <authorList>
            <consortium name="The Broad Institute Genomics Platform"/>
            <consortium name="The Broad Institute Genome Sequencing Center for Infectious Disease"/>
            <person name="Wu L."/>
            <person name="Ma J."/>
        </authorList>
    </citation>
    <scope>NUCLEOTIDE SEQUENCE [LARGE SCALE GENOMIC DNA]</scope>
    <source>
        <strain evidence="2">CGMCC 4.7289</strain>
    </source>
</reference>
<protein>
    <submittedName>
        <fullName evidence="1">Histidine phosphatase family protein</fullName>
    </submittedName>
</protein>
<dbReference type="PANTHER" id="PTHR48100">
    <property type="entry name" value="BROAD-SPECIFICITY PHOSPHATASE YOR283W-RELATED"/>
    <property type="match status" value="1"/>
</dbReference>
<dbReference type="SUPFAM" id="SSF53254">
    <property type="entry name" value="Phosphoglycerate mutase-like"/>
    <property type="match status" value="1"/>
</dbReference>
<keyword evidence="2" id="KW-1185">Reference proteome</keyword>
<dbReference type="EMBL" id="JBHSAY010000003">
    <property type="protein sequence ID" value="MFC4129164.1"/>
    <property type="molecule type" value="Genomic_DNA"/>
</dbReference>
<dbReference type="InterPro" id="IPR013078">
    <property type="entry name" value="His_Pase_superF_clade-1"/>
</dbReference>
<name>A0ABV8LGI6_9ACTN</name>
<organism evidence="1 2">
    <name type="scientific">Hamadaea flava</name>
    <dbReference type="NCBI Taxonomy" id="1742688"/>
    <lineage>
        <taxon>Bacteria</taxon>
        <taxon>Bacillati</taxon>
        <taxon>Actinomycetota</taxon>
        <taxon>Actinomycetes</taxon>
        <taxon>Micromonosporales</taxon>
        <taxon>Micromonosporaceae</taxon>
        <taxon>Hamadaea</taxon>
    </lineage>
</organism>
<dbReference type="Proteomes" id="UP001595816">
    <property type="component" value="Unassembled WGS sequence"/>
</dbReference>
<comment type="caution">
    <text evidence="1">The sequence shown here is derived from an EMBL/GenBank/DDBJ whole genome shotgun (WGS) entry which is preliminary data.</text>
</comment>
<evidence type="ECO:0000313" key="2">
    <source>
        <dbReference type="Proteomes" id="UP001595816"/>
    </source>
</evidence>
<dbReference type="PANTHER" id="PTHR48100:SF51">
    <property type="entry name" value="PHOSPHOGLYCERATE MUTASE"/>
    <property type="match status" value="1"/>
</dbReference>
<gene>
    <name evidence="1" type="ORF">ACFOZ4_00895</name>
</gene>
<dbReference type="Gene3D" id="3.40.50.1240">
    <property type="entry name" value="Phosphoglycerate mutase-like"/>
    <property type="match status" value="1"/>
</dbReference>
<dbReference type="SMART" id="SM00855">
    <property type="entry name" value="PGAM"/>
    <property type="match status" value="1"/>
</dbReference>
<dbReference type="RefSeq" id="WP_253758876.1">
    <property type="nucleotide sequence ID" value="NZ_JAMZDZ010000001.1"/>
</dbReference>
<dbReference type="InterPro" id="IPR050275">
    <property type="entry name" value="PGM_Phosphatase"/>
</dbReference>
<evidence type="ECO:0000313" key="1">
    <source>
        <dbReference type="EMBL" id="MFC4129164.1"/>
    </source>
</evidence>